<evidence type="ECO:0000313" key="3">
    <source>
        <dbReference type="Proteomes" id="UP000037179"/>
    </source>
</evidence>
<dbReference type="SUPFAM" id="SSF63829">
    <property type="entry name" value="Calcium-dependent phosphotriesterase"/>
    <property type="match status" value="1"/>
</dbReference>
<name>A0ABC9YZJ8_9NOCA</name>
<accession>A0ABC9YZJ8</accession>
<sequence>MVGGSTAGLLTATAGLLAAAAGTATAIPVPAVPAAPPGFIGAAAVAQPITDVPPVPQHPYLAPNGNSGIHDDGWMSNTNTRPGPLGHDIRVVSAVVGGECGSIAFDRAGRLVTTCIGPNPALYLLDPVTLNVLGRSALPGDPGAFLRPGAFGNFTGGAYFYLDNQDRAVIASRDGHIRVFTENSGGDGFTLARDYDLTDVLRPGETFNSALPDSNGLLWFVARTDGVVGTLDLNTGAAQAIRLGDGADGEIENSFAVGNEGDVYIVTNRELLRFDAGPGGAPGITWRVTYANSGQHKPGQVDDGTGTTPTILSGGYVAITDNADPMNVVVYRTAPGAAQRQVCAVPVFGAGASDTENSLISAGNSLIVENNYGYTGPEAALLGKTTTPGLARIDIDPDGNGCHQVWTNTTEAAPTVVPKLSLATGLVYTYTKGTEVSDPWYLTALDFRTGATVWKQLAGTGPGFNNNYAGIAIGPNGTAYLGVLPGLIALRDN</sequence>
<evidence type="ECO:0000256" key="1">
    <source>
        <dbReference type="SAM" id="SignalP"/>
    </source>
</evidence>
<gene>
    <name evidence="2" type="ORF">NSK11_contig00097-0010</name>
</gene>
<dbReference type="Gene3D" id="2.130.10.10">
    <property type="entry name" value="YVTN repeat-like/Quinoprotein amine dehydrogenase"/>
    <property type="match status" value="1"/>
</dbReference>
<keyword evidence="1" id="KW-0732">Signal</keyword>
<keyword evidence="3" id="KW-1185">Reference proteome</keyword>
<dbReference type="EMBL" id="BBYQ01000097">
    <property type="protein sequence ID" value="GAP30877.1"/>
    <property type="molecule type" value="Genomic_DNA"/>
</dbReference>
<feature type="signal peptide" evidence="1">
    <location>
        <begin position="1"/>
        <end position="26"/>
    </location>
</feature>
<evidence type="ECO:0000313" key="2">
    <source>
        <dbReference type="EMBL" id="GAP30877.1"/>
    </source>
</evidence>
<reference evidence="3" key="1">
    <citation type="submission" date="2015-07" db="EMBL/GenBank/DDBJ databases">
        <title>Nocardia seriolae U-1 whole genome shotgun sequence.</title>
        <authorList>
            <person name="Imajoh M."/>
            <person name="Fukumoto Y."/>
            <person name="Sukeda M."/>
            <person name="Yamane J."/>
            <person name="Yamasaki K."/>
            <person name="Shimizu M."/>
            <person name="Ohnishi K."/>
            <person name="Oshima S."/>
        </authorList>
    </citation>
    <scope>NUCLEOTIDE SEQUENCE [LARGE SCALE GENOMIC DNA]</scope>
    <source>
        <strain evidence="3">U-1</strain>
    </source>
</reference>
<feature type="chain" id="PRO_5044794832" evidence="1">
    <location>
        <begin position="27"/>
        <end position="493"/>
    </location>
</feature>
<proteinExistence type="predicted"/>
<organism evidence="2 3">
    <name type="scientific">Nocardia seriolae</name>
    <dbReference type="NCBI Taxonomy" id="37332"/>
    <lineage>
        <taxon>Bacteria</taxon>
        <taxon>Bacillati</taxon>
        <taxon>Actinomycetota</taxon>
        <taxon>Actinomycetes</taxon>
        <taxon>Mycobacteriales</taxon>
        <taxon>Nocardiaceae</taxon>
        <taxon>Nocardia</taxon>
    </lineage>
</organism>
<dbReference type="Proteomes" id="UP000037179">
    <property type="component" value="Unassembled WGS sequence"/>
</dbReference>
<dbReference type="AlphaFoldDB" id="A0ABC9YZJ8"/>
<reference evidence="2 3" key="2">
    <citation type="journal article" date="2016" name="Genome Announc.">
        <title>Draft Genome Sequence of Erythromycin- and Oxytetracycline-Sensitive Nocardia seriolae Strain U-1 (NBRC 110359).</title>
        <authorList>
            <person name="Imajoh M."/>
            <person name="Sukeda M."/>
            <person name="Shimizu M."/>
            <person name="Yamane J."/>
            <person name="Ohnishi K."/>
            <person name="Oshima S."/>
        </authorList>
    </citation>
    <scope>NUCLEOTIDE SEQUENCE [LARGE SCALE GENOMIC DNA]</scope>
    <source>
        <strain evidence="2 3">U-1</strain>
    </source>
</reference>
<dbReference type="InterPro" id="IPR015943">
    <property type="entry name" value="WD40/YVTN_repeat-like_dom_sf"/>
</dbReference>
<protein>
    <submittedName>
        <fullName evidence="2">Uncharacterized protein</fullName>
    </submittedName>
</protein>
<comment type="caution">
    <text evidence="2">The sequence shown here is derived from an EMBL/GenBank/DDBJ whole genome shotgun (WGS) entry which is preliminary data.</text>
</comment>